<feature type="domain" description="HEPN" evidence="1">
    <location>
        <begin position="169"/>
        <end position="292"/>
    </location>
</feature>
<dbReference type="InterPro" id="IPR002934">
    <property type="entry name" value="Polymerase_NTP_transf_dom"/>
</dbReference>
<sequence>MKTSLDHLPARKRRELKQVEKILHDEFEDALKDSEAAWKKKGRILKIILFGSYARGTWVDEPHTTKGYRSDFDILIVVNNKKLGEYAPYWHKAADRLLRRRAPATPVNFIVHSRREVNAALRKGQYFFSDIRKEGIVLYELDEEPLAAPRPRNVKDAHQTAKEHFEESLPLAQSFLETGISLSRKNQRHQLKHSAFELHQAVEQIYRGLLLTLTNYSPPSHNIKFLRALAEGREPKLAAAWPRDLPRHRAWFSGLAEGYVKARYSMFYQLDADALAWLGACTQQLQKLAERACQKHLAKLVRAAAKR</sequence>
<dbReference type="InterPro" id="IPR043519">
    <property type="entry name" value="NT_sf"/>
</dbReference>
<accession>A0A967EZS3</accession>
<dbReference type="PANTHER" id="PTHR33933:SF1">
    <property type="entry name" value="PROTEIN ADENYLYLTRANSFERASE MNTA-RELATED"/>
    <property type="match status" value="1"/>
</dbReference>
<dbReference type="SUPFAM" id="SSF81301">
    <property type="entry name" value="Nucleotidyltransferase"/>
    <property type="match status" value="1"/>
</dbReference>
<reference evidence="2" key="1">
    <citation type="submission" date="2020-03" db="EMBL/GenBank/DDBJ databases">
        <title>Genome of Pelagibius litoralis DSM 21314T.</title>
        <authorList>
            <person name="Wang G."/>
        </authorList>
    </citation>
    <scope>NUCLEOTIDE SEQUENCE</scope>
    <source>
        <strain evidence="2">DSM 21314</strain>
    </source>
</reference>
<evidence type="ECO:0000259" key="1">
    <source>
        <dbReference type="SMART" id="SM00748"/>
    </source>
</evidence>
<dbReference type="CDD" id="cd05403">
    <property type="entry name" value="NT_KNTase_like"/>
    <property type="match status" value="1"/>
</dbReference>
<gene>
    <name evidence="2" type="ORF">HBA54_17780</name>
</gene>
<dbReference type="GO" id="GO:0016779">
    <property type="term" value="F:nucleotidyltransferase activity"/>
    <property type="evidence" value="ECO:0007669"/>
    <property type="project" value="InterPro"/>
</dbReference>
<dbReference type="Proteomes" id="UP000761264">
    <property type="component" value="Unassembled WGS sequence"/>
</dbReference>
<name>A0A967EZS3_9PROT</name>
<protein>
    <submittedName>
        <fullName evidence="2">Nucleotidyltransferase</fullName>
    </submittedName>
</protein>
<dbReference type="Gene3D" id="3.30.460.10">
    <property type="entry name" value="Beta Polymerase, domain 2"/>
    <property type="match status" value="1"/>
</dbReference>
<comment type="caution">
    <text evidence="2">The sequence shown here is derived from an EMBL/GenBank/DDBJ whole genome shotgun (WGS) entry which is preliminary data.</text>
</comment>
<evidence type="ECO:0000313" key="3">
    <source>
        <dbReference type="Proteomes" id="UP000761264"/>
    </source>
</evidence>
<evidence type="ECO:0000313" key="2">
    <source>
        <dbReference type="EMBL" id="NIA70451.1"/>
    </source>
</evidence>
<dbReference type="SMART" id="SM00748">
    <property type="entry name" value="HEPN"/>
    <property type="match status" value="1"/>
</dbReference>
<dbReference type="InterPro" id="IPR052548">
    <property type="entry name" value="Type_VII_TA_antitoxin"/>
</dbReference>
<dbReference type="InterPro" id="IPR007842">
    <property type="entry name" value="HEPN_dom"/>
</dbReference>
<keyword evidence="3" id="KW-1185">Reference proteome</keyword>
<dbReference type="Gene3D" id="1.20.120.330">
    <property type="entry name" value="Nucleotidyltransferases domain 2"/>
    <property type="match status" value="1"/>
</dbReference>
<dbReference type="Pfam" id="PF01909">
    <property type="entry name" value="NTP_transf_2"/>
    <property type="match status" value="1"/>
</dbReference>
<dbReference type="AlphaFoldDB" id="A0A967EZS3"/>
<proteinExistence type="predicted"/>
<dbReference type="PANTHER" id="PTHR33933">
    <property type="entry name" value="NUCLEOTIDYLTRANSFERASE"/>
    <property type="match status" value="1"/>
</dbReference>
<organism evidence="2 3">
    <name type="scientific">Pelagibius litoralis</name>
    <dbReference type="NCBI Taxonomy" id="374515"/>
    <lineage>
        <taxon>Bacteria</taxon>
        <taxon>Pseudomonadati</taxon>
        <taxon>Pseudomonadota</taxon>
        <taxon>Alphaproteobacteria</taxon>
        <taxon>Rhodospirillales</taxon>
        <taxon>Rhodovibrionaceae</taxon>
        <taxon>Pelagibius</taxon>
    </lineage>
</organism>
<dbReference type="EMBL" id="JAAQPH010000014">
    <property type="protein sequence ID" value="NIA70451.1"/>
    <property type="molecule type" value="Genomic_DNA"/>
</dbReference>